<sequence>MMEDSNFTIDIHHGGKFHDLGNELGYLGGKVLEDMHYELNEWSLQEIKQVDLKNTPGHGYKLATPQLMQLKAVKPPRKKGKVVLGTPCKLSVILEKPLKIAKPKDTAKSCQNDASSPTSNGATSNSKLCSRGRRTLTVPKEPKFHSLHVPRSCTIRNPT</sequence>
<accession>A0A445BM13</accession>
<keyword evidence="3" id="KW-1185">Reference proteome</keyword>
<dbReference type="AlphaFoldDB" id="A0A445BM13"/>
<evidence type="ECO:0000313" key="2">
    <source>
        <dbReference type="EMBL" id="RYR39713.1"/>
    </source>
</evidence>
<feature type="compositionally biased region" description="Polar residues" evidence="1">
    <location>
        <begin position="108"/>
        <end position="128"/>
    </location>
</feature>
<gene>
    <name evidence="2" type="ORF">Ahy_A09g045299</name>
</gene>
<name>A0A445BM13_ARAHY</name>
<comment type="caution">
    <text evidence="2">The sequence shown here is derived from an EMBL/GenBank/DDBJ whole genome shotgun (WGS) entry which is preliminary data.</text>
</comment>
<protein>
    <submittedName>
        <fullName evidence="2">Uncharacterized protein</fullName>
    </submittedName>
</protein>
<feature type="region of interest" description="Disordered" evidence="1">
    <location>
        <begin position="104"/>
        <end position="143"/>
    </location>
</feature>
<organism evidence="2 3">
    <name type="scientific">Arachis hypogaea</name>
    <name type="common">Peanut</name>
    <dbReference type="NCBI Taxonomy" id="3818"/>
    <lineage>
        <taxon>Eukaryota</taxon>
        <taxon>Viridiplantae</taxon>
        <taxon>Streptophyta</taxon>
        <taxon>Embryophyta</taxon>
        <taxon>Tracheophyta</taxon>
        <taxon>Spermatophyta</taxon>
        <taxon>Magnoliopsida</taxon>
        <taxon>eudicotyledons</taxon>
        <taxon>Gunneridae</taxon>
        <taxon>Pentapetalae</taxon>
        <taxon>rosids</taxon>
        <taxon>fabids</taxon>
        <taxon>Fabales</taxon>
        <taxon>Fabaceae</taxon>
        <taxon>Papilionoideae</taxon>
        <taxon>50 kb inversion clade</taxon>
        <taxon>dalbergioids sensu lato</taxon>
        <taxon>Dalbergieae</taxon>
        <taxon>Pterocarpus clade</taxon>
        <taxon>Arachis</taxon>
    </lineage>
</organism>
<dbReference type="Proteomes" id="UP000289738">
    <property type="component" value="Chromosome A09"/>
</dbReference>
<dbReference type="EMBL" id="SDMP01000009">
    <property type="protein sequence ID" value="RYR39713.1"/>
    <property type="molecule type" value="Genomic_DNA"/>
</dbReference>
<evidence type="ECO:0000313" key="3">
    <source>
        <dbReference type="Proteomes" id="UP000289738"/>
    </source>
</evidence>
<reference evidence="2 3" key="1">
    <citation type="submission" date="2019-01" db="EMBL/GenBank/DDBJ databases">
        <title>Sequencing of cultivated peanut Arachis hypogaea provides insights into genome evolution and oil improvement.</title>
        <authorList>
            <person name="Chen X."/>
        </authorList>
    </citation>
    <scope>NUCLEOTIDE SEQUENCE [LARGE SCALE GENOMIC DNA]</scope>
    <source>
        <strain evidence="3">cv. Fuhuasheng</strain>
        <tissue evidence="2">Leaves</tissue>
    </source>
</reference>
<evidence type="ECO:0000256" key="1">
    <source>
        <dbReference type="SAM" id="MobiDB-lite"/>
    </source>
</evidence>
<proteinExistence type="predicted"/>